<dbReference type="EMBL" id="JAAIFS010000015">
    <property type="protein sequence ID" value="NEV92481.1"/>
    <property type="molecule type" value="Genomic_DNA"/>
</dbReference>
<dbReference type="RefSeq" id="WP_164461230.1">
    <property type="nucleotide sequence ID" value="NZ_JAAIFS010000015.1"/>
</dbReference>
<feature type="compositionally biased region" description="Basic and acidic residues" evidence="1">
    <location>
        <begin position="34"/>
        <end position="49"/>
    </location>
</feature>
<dbReference type="Pfam" id="PF19746">
    <property type="entry name" value="DUF6233"/>
    <property type="match status" value="1"/>
</dbReference>
<dbReference type="AlphaFoldDB" id="A0A6B3R3D2"/>
<accession>A0A6B3R3D2</accession>
<feature type="region of interest" description="Disordered" evidence="1">
    <location>
        <begin position="34"/>
        <end position="58"/>
    </location>
</feature>
<sequence length="112" mass="12933">MNDSGPARLTLLRFLERVQLRDLDRTRRWIADEERRETERRRGVEDRPAPPDWLLERGLNGHSPPVYIHAGNCWNAGKRSKGIEQVQARQALADGVKPCPHCRPDTALRMLD</sequence>
<evidence type="ECO:0000256" key="1">
    <source>
        <dbReference type="SAM" id="MobiDB-lite"/>
    </source>
</evidence>
<organism evidence="2">
    <name type="scientific">Streptomyces tendae</name>
    <dbReference type="NCBI Taxonomy" id="1932"/>
    <lineage>
        <taxon>Bacteria</taxon>
        <taxon>Bacillati</taxon>
        <taxon>Actinomycetota</taxon>
        <taxon>Actinomycetes</taxon>
        <taxon>Kitasatosporales</taxon>
        <taxon>Streptomycetaceae</taxon>
        <taxon>Streptomyces</taxon>
    </lineage>
</organism>
<name>A0A6B3R3D2_STRTE</name>
<protein>
    <submittedName>
        <fullName evidence="2">Uncharacterized protein</fullName>
    </submittedName>
</protein>
<proteinExistence type="predicted"/>
<gene>
    <name evidence="2" type="ORF">GUR47_38265</name>
</gene>
<comment type="caution">
    <text evidence="2">The sequence shown here is derived from an EMBL/GenBank/DDBJ whole genome shotgun (WGS) entry which is preliminary data.</text>
</comment>
<evidence type="ECO:0000313" key="2">
    <source>
        <dbReference type="EMBL" id="NEV92481.1"/>
    </source>
</evidence>
<reference evidence="2" key="1">
    <citation type="journal article" date="2020" name="Microorganisms">
        <title>Isolation, Genomic and Metabolomic Characterization of Streptomyces tendae VITAKN with Quorum Sensing Inhibitory Activity from Southern India.</title>
        <authorList>
            <person name="Ishaque N.M."/>
            <person name="Burgsdorf I."/>
            <person name="Limlingan Malit J.J."/>
            <person name="Saha S."/>
            <person name="Teta R."/>
            <person name="Ewe D."/>
            <person name="Kannabiran K."/>
            <person name="Hrouzek P."/>
            <person name="Steindler L."/>
            <person name="Costantino V."/>
            <person name="Saurav K."/>
        </authorList>
    </citation>
    <scope>NUCLEOTIDE SEQUENCE</scope>
    <source>
        <strain evidence="2">VITAKN</strain>
    </source>
</reference>
<dbReference type="InterPro" id="IPR046200">
    <property type="entry name" value="DUF6233"/>
</dbReference>